<keyword evidence="1" id="KW-1133">Transmembrane helix</keyword>
<feature type="transmembrane region" description="Helical" evidence="1">
    <location>
        <begin position="122"/>
        <end position="140"/>
    </location>
</feature>
<organism evidence="2 3">
    <name type="scientific">Neobacillus cucumis</name>
    <dbReference type="NCBI Taxonomy" id="1740721"/>
    <lineage>
        <taxon>Bacteria</taxon>
        <taxon>Bacillati</taxon>
        <taxon>Bacillota</taxon>
        <taxon>Bacilli</taxon>
        <taxon>Bacillales</taxon>
        <taxon>Bacillaceae</taxon>
        <taxon>Neobacillus</taxon>
    </lineage>
</organism>
<dbReference type="Proteomes" id="UP000234950">
    <property type="component" value="Unassembled WGS sequence"/>
</dbReference>
<protein>
    <submittedName>
        <fullName evidence="2">Uncharacterized protein</fullName>
    </submittedName>
</protein>
<gene>
    <name evidence="2" type="ORF">CVD27_12875</name>
</gene>
<keyword evidence="1" id="KW-0812">Transmembrane</keyword>
<sequence>MTYLIRIGSLLSWLTVFLIPKKSIKRFIPVTILSALITVTVTFIGSNYAFWDVKSGGTKRKMWNLLSLVLGYFPLGCLWIFHLTFGKFPLFLLVVFFKNLFFGFGVIPVLEKLNFIQYVKFTRIHHVVVTIIYSLILYKYQLFFDKPTKR</sequence>
<keyword evidence="1" id="KW-0472">Membrane</keyword>
<dbReference type="AlphaFoldDB" id="A0A2N5HET4"/>
<reference evidence="2 3" key="1">
    <citation type="submission" date="2017-11" db="EMBL/GenBank/DDBJ databases">
        <title>Comparitive Functional Genomics of Dry Heat Resistant strains isolated from the Viking Spacecraft.</title>
        <authorList>
            <person name="Seuylemezian A."/>
            <person name="Cooper K."/>
            <person name="Vaishampayan P."/>
        </authorList>
    </citation>
    <scope>NUCLEOTIDE SEQUENCE [LARGE SCALE GENOMIC DNA]</scope>
    <source>
        <strain evidence="2 3">V32-6</strain>
    </source>
</reference>
<feature type="transmembrane region" description="Helical" evidence="1">
    <location>
        <begin position="28"/>
        <end position="50"/>
    </location>
</feature>
<accession>A0A2N5HET4</accession>
<evidence type="ECO:0000256" key="1">
    <source>
        <dbReference type="SAM" id="Phobius"/>
    </source>
</evidence>
<evidence type="ECO:0000313" key="2">
    <source>
        <dbReference type="EMBL" id="PLS04046.1"/>
    </source>
</evidence>
<feature type="transmembrane region" description="Helical" evidence="1">
    <location>
        <begin position="88"/>
        <end position="110"/>
    </location>
</feature>
<name>A0A2N5HET4_9BACI</name>
<proteinExistence type="predicted"/>
<keyword evidence="3" id="KW-1185">Reference proteome</keyword>
<dbReference type="EMBL" id="PGVE01000048">
    <property type="protein sequence ID" value="PLS04046.1"/>
    <property type="molecule type" value="Genomic_DNA"/>
</dbReference>
<comment type="caution">
    <text evidence="2">The sequence shown here is derived from an EMBL/GenBank/DDBJ whole genome shotgun (WGS) entry which is preliminary data.</text>
</comment>
<feature type="transmembrane region" description="Helical" evidence="1">
    <location>
        <begin position="62"/>
        <end position="82"/>
    </location>
</feature>
<evidence type="ECO:0000313" key="3">
    <source>
        <dbReference type="Proteomes" id="UP000234950"/>
    </source>
</evidence>